<evidence type="ECO:0000313" key="4">
    <source>
        <dbReference type="Proteomes" id="UP000462760"/>
    </source>
</evidence>
<dbReference type="PANTHER" id="PTHR46438:SF11">
    <property type="entry name" value="LIPASE-RELATED"/>
    <property type="match status" value="1"/>
</dbReference>
<dbReference type="InterPro" id="IPR029058">
    <property type="entry name" value="AB_hydrolase_fold"/>
</dbReference>
<reference evidence="2" key="2">
    <citation type="submission" date="2022-01" db="EMBL/GenBank/DDBJ databases">
        <title>Collection of gut derived symbiotic bacterial strains cultured from healthy donors.</title>
        <authorList>
            <person name="Lin H."/>
            <person name="Kohout C."/>
            <person name="Waligurski E."/>
            <person name="Pamer E.G."/>
        </authorList>
    </citation>
    <scope>NUCLEOTIDE SEQUENCE</scope>
    <source>
        <strain evidence="2">MSK.14.39</strain>
    </source>
</reference>
<feature type="domain" description="AB hydrolase-1" evidence="1">
    <location>
        <begin position="21"/>
        <end position="239"/>
    </location>
</feature>
<organism evidence="3 4">
    <name type="scientific">Anaerosalibacter bizertensis</name>
    <dbReference type="NCBI Taxonomy" id="932217"/>
    <lineage>
        <taxon>Bacteria</taxon>
        <taxon>Bacillati</taxon>
        <taxon>Bacillota</taxon>
        <taxon>Tissierellia</taxon>
        <taxon>Tissierellales</taxon>
        <taxon>Sporanaerobacteraceae</taxon>
        <taxon>Anaerosalibacter</taxon>
    </lineage>
</organism>
<reference evidence="3 4" key="1">
    <citation type="submission" date="2019-08" db="EMBL/GenBank/DDBJ databases">
        <title>In-depth cultivation of the pig gut microbiome towards novel bacterial diversity and tailored functional studies.</title>
        <authorList>
            <person name="Wylensek D."/>
            <person name="Hitch T.C.A."/>
            <person name="Clavel T."/>
        </authorList>
    </citation>
    <scope>NUCLEOTIDE SEQUENCE [LARGE SCALE GENOMIC DNA]</scope>
    <source>
        <strain evidence="3 4">Med78-601-WT-4W-RMD-3</strain>
    </source>
</reference>
<dbReference type="Pfam" id="PF00561">
    <property type="entry name" value="Abhydrolase_1"/>
    <property type="match status" value="1"/>
</dbReference>
<dbReference type="Proteomes" id="UP001108123">
    <property type="component" value="Unassembled WGS sequence"/>
</dbReference>
<dbReference type="GO" id="GO:0016787">
    <property type="term" value="F:hydrolase activity"/>
    <property type="evidence" value="ECO:0007669"/>
    <property type="project" value="UniProtKB-KW"/>
</dbReference>
<dbReference type="PRINTS" id="PR00111">
    <property type="entry name" value="ABHYDROLASE"/>
</dbReference>
<dbReference type="EMBL" id="JAKNID010000035">
    <property type="protein sequence ID" value="MCG4565517.1"/>
    <property type="molecule type" value="Genomic_DNA"/>
</dbReference>
<keyword evidence="5" id="KW-1185">Reference proteome</keyword>
<dbReference type="AlphaFoldDB" id="A0A844FDX0"/>
<evidence type="ECO:0000313" key="3">
    <source>
        <dbReference type="EMBL" id="MSS42169.1"/>
    </source>
</evidence>
<sequence>MRVQIEGLDIHYSVEGKGSNVLLLHGWGANIDTMMPIFNLLKKDFKVYALDFPGFGESQEPKEIYGVYDYARITKKFIDKMGMEEVILIGHSFGGRVSIVLSSQYNNLVKKMVLIDSAGLIPKRSLKYYIKVYSFKTLKFLYNILFFWKDNKERMEKFYKKFGSTDYQEASGIMRRILVKVVNEDLEPHLKDIKASTLLIWGGNDTATPVYMGEIMEKKIKDSGLVVLQGAGHYSYLDDFRRFSVILKTFLLGGK</sequence>
<evidence type="ECO:0000313" key="2">
    <source>
        <dbReference type="EMBL" id="MCG4565517.1"/>
    </source>
</evidence>
<proteinExistence type="predicted"/>
<name>A0A844FDX0_9FIRM</name>
<dbReference type="SUPFAM" id="SSF53474">
    <property type="entry name" value="alpha/beta-Hydrolases"/>
    <property type="match status" value="1"/>
</dbReference>
<evidence type="ECO:0000259" key="1">
    <source>
        <dbReference type="Pfam" id="PF00561"/>
    </source>
</evidence>
<gene>
    <name evidence="3" type="ORF">FYJ27_00250</name>
    <name evidence="2" type="ORF">L0P62_08650</name>
</gene>
<evidence type="ECO:0000313" key="5">
    <source>
        <dbReference type="Proteomes" id="UP001108123"/>
    </source>
</evidence>
<comment type="caution">
    <text evidence="3">The sequence shown here is derived from an EMBL/GenBank/DDBJ whole genome shotgun (WGS) entry which is preliminary data.</text>
</comment>
<keyword evidence="3" id="KW-0378">Hydrolase</keyword>
<dbReference type="Gene3D" id="3.40.50.1820">
    <property type="entry name" value="alpha/beta hydrolase"/>
    <property type="match status" value="1"/>
</dbReference>
<dbReference type="RefSeq" id="WP_154481350.1">
    <property type="nucleotide sequence ID" value="NZ_JAJBNW010000032.1"/>
</dbReference>
<accession>A0A844FDX0</accession>
<dbReference type="PANTHER" id="PTHR46438">
    <property type="entry name" value="ALPHA/BETA-HYDROLASES SUPERFAMILY PROTEIN"/>
    <property type="match status" value="1"/>
</dbReference>
<dbReference type="EMBL" id="VULR01000001">
    <property type="protein sequence ID" value="MSS42169.1"/>
    <property type="molecule type" value="Genomic_DNA"/>
</dbReference>
<dbReference type="Proteomes" id="UP000462760">
    <property type="component" value="Unassembled WGS sequence"/>
</dbReference>
<dbReference type="OrthoDB" id="9775557at2"/>
<dbReference type="InterPro" id="IPR000073">
    <property type="entry name" value="AB_hydrolase_1"/>
</dbReference>
<protein>
    <submittedName>
        <fullName evidence="3">Alpha/beta hydrolase</fullName>
    </submittedName>
</protein>